<reference evidence="2 3" key="1">
    <citation type="submission" date="2016-02" db="EMBL/GenBank/DDBJ databases">
        <title>Genome sequence of Tissierella creatinophila DSM 6911.</title>
        <authorList>
            <person name="Poehlein A."/>
            <person name="Daniel R."/>
        </authorList>
    </citation>
    <scope>NUCLEOTIDE SEQUENCE [LARGE SCALE GENOMIC DNA]</scope>
    <source>
        <strain evidence="2 3">DSM 6911</strain>
    </source>
</reference>
<organism evidence="2 3">
    <name type="scientific">Tissierella creatinophila DSM 6911</name>
    <dbReference type="NCBI Taxonomy" id="1123403"/>
    <lineage>
        <taxon>Bacteria</taxon>
        <taxon>Bacillati</taxon>
        <taxon>Bacillota</taxon>
        <taxon>Tissierellia</taxon>
        <taxon>Tissierellales</taxon>
        <taxon>Tissierellaceae</taxon>
        <taxon>Tissierella</taxon>
    </lineage>
</organism>
<accession>A0A1U7M7I8</accession>
<dbReference type="InterPro" id="IPR023875">
    <property type="entry name" value="DNA_repair_put"/>
</dbReference>
<dbReference type="OrthoDB" id="5290748at2"/>
<dbReference type="NCBIfam" id="TIGR03915">
    <property type="entry name" value="SAM_7_link_chp"/>
    <property type="match status" value="1"/>
</dbReference>
<protein>
    <recommendedName>
        <fullName evidence="1">DUF4130 domain-containing protein</fullName>
    </recommendedName>
</protein>
<dbReference type="Proteomes" id="UP000186112">
    <property type="component" value="Unassembled WGS sequence"/>
</dbReference>
<dbReference type="RefSeq" id="WP_075725620.1">
    <property type="nucleotide sequence ID" value="NZ_LTDM01000011.1"/>
</dbReference>
<dbReference type="InterPro" id="IPR025404">
    <property type="entry name" value="DUF4130"/>
</dbReference>
<evidence type="ECO:0000313" key="3">
    <source>
        <dbReference type="Proteomes" id="UP000186112"/>
    </source>
</evidence>
<dbReference type="Pfam" id="PF13566">
    <property type="entry name" value="DUF4130"/>
    <property type="match status" value="1"/>
</dbReference>
<sequence length="246" mass="29284">MISYIYDGSFDGLLTSIYEAFYAKEKPTDIIREEDFRENFLVEKGYIKTDSEKARKVYSAIENKISPESLRRVFYAYLSELPDSGMIILRYLQVGFKIGSDVDLNLANEDVLNMDKISRLVGKERHRITGILRFKKIKEEILYARVEPDHNIIALVAPHFKERLKGENFIIHDTKREIGVFYNKKEWIVKDIERLDPFLVKDSEEIYEDLWRTYFKAISIQTKTNPKLQKRNMPMRYWKYLTEKNI</sequence>
<proteinExistence type="predicted"/>
<gene>
    <name evidence="2" type="ORF">TICRE_09210</name>
</gene>
<evidence type="ECO:0000313" key="2">
    <source>
        <dbReference type="EMBL" id="OLS03220.1"/>
    </source>
</evidence>
<name>A0A1U7M7I8_TISCR</name>
<evidence type="ECO:0000259" key="1">
    <source>
        <dbReference type="Pfam" id="PF13566"/>
    </source>
</evidence>
<keyword evidence="3" id="KW-1185">Reference proteome</keyword>
<dbReference type="AlphaFoldDB" id="A0A1U7M7I8"/>
<comment type="caution">
    <text evidence="2">The sequence shown here is derived from an EMBL/GenBank/DDBJ whole genome shotgun (WGS) entry which is preliminary data.</text>
</comment>
<dbReference type="EMBL" id="LTDM01000011">
    <property type="protein sequence ID" value="OLS03220.1"/>
    <property type="molecule type" value="Genomic_DNA"/>
</dbReference>
<feature type="domain" description="DUF4130" evidence="1">
    <location>
        <begin position="84"/>
        <end position="243"/>
    </location>
</feature>